<dbReference type="CDD" id="cd20264">
    <property type="entry name" value="Complex1_LYR_LYRM4"/>
    <property type="match status" value="1"/>
</dbReference>
<dbReference type="InterPro" id="IPR045297">
    <property type="entry name" value="Complex1_LYR_LYRM4"/>
</dbReference>
<dbReference type="InterPro" id="IPR051522">
    <property type="entry name" value="ISC_assembly_LYR"/>
</dbReference>
<evidence type="ECO:0000256" key="1">
    <source>
        <dbReference type="ARBA" id="ARBA00009508"/>
    </source>
</evidence>
<dbReference type="PANTHER" id="PTHR13166:SF7">
    <property type="entry name" value="LYR MOTIF-CONTAINING PROTEIN 4"/>
    <property type="match status" value="1"/>
</dbReference>
<sequence length="102" mass="11628">MAAVPRGEVLMLYKNLLRASQEFSNYNFRSYANRTVKEAFSEYKVEKNPQRIQELMAKGEKNLEIIRRQARLGNLYSSDKLVIETTGNLPQAPERSSATATS</sequence>
<dbReference type="GO" id="GO:0016226">
    <property type="term" value="P:iron-sulfur cluster assembly"/>
    <property type="evidence" value="ECO:0007669"/>
    <property type="project" value="InterPro"/>
</dbReference>
<organism evidence="3 4">
    <name type="scientific">Ramazzottius varieornatus</name>
    <name type="common">Water bear</name>
    <name type="synonym">Tardigrade</name>
    <dbReference type="NCBI Taxonomy" id="947166"/>
    <lineage>
        <taxon>Eukaryota</taxon>
        <taxon>Metazoa</taxon>
        <taxon>Ecdysozoa</taxon>
        <taxon>Tardigrada</taxon>
        <taxon>Eutardigrada</taxon>
        <taxon>Parachela</taxon>
        <taxon>Hypsibioidea</taxon>
        <taxon>Ramazzottiidae</taxon>
        <taxon>Ramazzottius</taxon>
    </lineage>
</organism>
<dbReference type="InterPro" id="IPR008011">
    <property type="entry name" value="Complex1_LYR_dom"/>
</dbReference>
<dbReference type="AlphaFoldDB" id="A0A1D1V932"/>
<comment type="similarity">
    <text evidence="1">Belongs to the complex I LYR family.</text>
</comment>
<dbReference type="EMBL" id="BDGG01000003">
    <property type="protein sequence ID" value="GAU95343.1"/>
    <property type="molecule type" value="Genomic_DNA"/>
</dbReference>
<dbReference type="Pfam" id="PF05347">
    <property type="entry name" value="Complex1_LYR"/>
    <property type="match status" value="1"/>
</dbReference>
<evidence type="ECO:0000313" key="3">
    <source>
        <dbReference type="EMBL" id="GAU95343.1"/>
    </source>
</evidence>
<protein>
    <recommendedName>
        <fullName evidence="2">Complex 1 LYR protein domain-containing protein</fullName>
    </recommendedName>
</protein>
<feature type="domain" description="Complex 1 LYR protein" evidence="2">
    <location>
        <begin position="8"/>
        <end position="64"/>
    </location>
</feature>
<gene>
    <name evidence="3" type="primary">RvY_06976</name>
    <name evidence="3" type="synonym">RvY_06976.2</name>
    <name evidence="3" type="ORF">RvY_06976-2</name>
</gene>
<evidence type="ECO:0000259" key="2">
    <source>
        <dbReference type="Pfam" id="PF05347"/>
    </source>
</evidence>
<proteinExistence type="inferred from homology"/>
<name>A0A1D1V932_RAMVA</name>
<accession>A0A1D1V932</accession>
<dbReference type="PANTHER" id="PTHR13166">
    <property type="entry name" value="PROTEIN C6ORF149"/>
    <property type="match status" value="1"/>
</dbReference>
<keyword evidence="4" id="KW-1185">Reference proteome</keyword>
<dbReference type="STRING" id="947166.A0A1D1V932"/>
<dbReference type="GO" id="GO:1990221">
    <property type="term" value="C:L-cysteine desulfurase complex"/>
    <property type="evidence" value="ECO:0007669"/>
    <property type="project" value="TreeGrafter"/>
</dbReference>
<reference evidence="3 4" key="1">
    <citation type="journal article" date="2016" name="Nat. Commun.">
        <title>Extremotolerant tardigrade genome and improved radiotolerance of human cultured cells by tardigrade-unique protein.</title>
        <authorList>
            <person name="Hashimoto T."/>
            <person name="Horikawa D.D."/>
            <person name="Saito Y."/>
            <person name="Kuwahara H."/>
            <person name="Kozuka-Hata H."/>
            <person name="Shin-I T."/>
            <person name="Minakuchi Y."/>
            <person name="Ohishi K."/>
            <person name="Motoyama A."/>
            <person name="Aizu T."/>
            <person name="Enomoto A."/>
            <person name="Kondo K."/>
            <person name="Tanaka S."/>
            <person name="Hara Y."/>
            <person name="Koshikawa S."/>
            <person name="Sagara H."/>
            <person name="Miura T."/>
            <person name="Yokobori S."/>
            <person name="Miyagawa K."/>
            <person name="Suzuki Y."/>
            <person name="Kubo T."/>
            <person name="Oyama M."/>
            <person name="Kohara Y."/>
            <person name="Fujiyama A."/>
            <person name="Arakawa K."/>
            <person name="Katayama T."/>
            <person name="Toyoda A."/>
            <person name="Kunieda T."/>
        </authorList>
    </citation>
    <scope>NUCLEOTIDE SEQUENCE [LARGE SCALE GENOMIC DNA]</scope>
    <source>
        <strain evidence="3 4">YOKOZUNA-1</strain>
    </source>
</reference>
<dbReference type="OrthoDB" id="275715at2759"/>
<evidence type="ECO:0000313" key="4">
    <source>
        <dbReference type="Proteomes" id="UP000186922"/>
    </source>
</evidence>
<dbReference type="Proteomes" id="UP000186922">
    <property type="component" value="Unassembled WGS sequence"/>
</dbReference>
<comment type="caution">
    <text evidence="3">The sequence shown here is derived from an EMBL/GenBank/DDBJ whole genome shotgun (WGS) entry which is preliminary data.</text>
</comment>
<dbReference type="GO" id="GO:0005739">
    <property type="term" value="C:mitochondrion"/>
    <property type="evidence" value="ECO:0007669"/>
    <property type="project" value="TreeGrafter"/>
</dbReference>